<protein>
    <submittedName>
        <fullName evidence="1">Uncharacterized protein</fullName>
    </submittedName>
</protein>
<dbReference type="EMBL" id="KV748275">
    <property type="protein sequence ID" value="OCK87026.1"/>
    <property type="molecule type" value="Genomic_DNA"/>
</dbReference>
<accession>A0ACC8EL51</accession>
<organism evidence="1 2">
    <name type="scientific">Cenococcum geophilum 1.58</name>
    <dbReference type="NCBI Taxonomy" id="794803"/>
    <lineage>
        <taxon>Eukaryota</taxon>
        <taxon>Fungi</taxon>
        <taxon>Dikarya</taxon>
        <taxon>Ascomycota</taxon>
        <taxon>Pezizomycotina</taxon>
        <taxon>Dothideomycetes</taxon>
        <taxon>Pleosporomycetidae</taxon>
        <taxon>Gloniales</taxon>
        <taxon>Gloniaceae</taxon>
        <taxon>Cenococcum</taxon>
    </lineage>
</organism>
<name>A0ACC8EL51_9PEZI</name>
<evidence type="ECO:0000313" key="2">
    <source>
        <dbReference type="Proteomes" id="UP000250078"/>
    </source>
</evidence>
<dbReference type="Proteomes" id="UP000250078">
    <property type="component" value="Unassembled WGS sequence"/>
</dbReference>
<evidence type="ECO:0000313" key="1">
    <source>
        <dbReference type="EMBL" id="OCK87026.1"/>
    </source>
</evidence>
<gene>
    <name evidence="1" type="ORF">K441DRAFT_671463</name>
</gene>
<reference evidence="1 2" key="1">
    <citation type="journal article" date="2016" name="Nat. Commun.">
        <title>Ectomycorrhizal ecology is imprinted in the genome of the dominant symbiotic fungus Cenococcum geophilum.</title>
        <authorList>
            <consortium name="DOE Joint Genome Institute"/>
            <person name="Peter M."/>
            <person name="Kohler A."/>
            <person name="Ohm R.A."/>
            <person name="Kuo A."/>
            <person name="Krutzmann J."/>
            <person name="Morin E."/>
            <person name="Arend M."/>
            <person name="Barry K.W."/>
            <person name="Binder M."/>
            <person name="Choi C."/>
            <person name="Clum A."/>
            <person name="Copeland A."/>
            <person name="Grisel N."/>
            <person name="Haridas S."/>
            <person name="Kipfer T."/>
            <person name="LaButti K."/>
            <person name="Lindquist E."/>
            <person name="Lipzen A."/>
            <person name="Maire R."/>
            <person name="Meier B."/>
            <person name="Mihaltcheva S."/>
            <person name="Molinier V."/>
            <person name="Murat C."/>
            <person name="Poggeler S."/>
            <person name="Quandt C.A."/>
            <person name="Sperisen C."/>
            <person name="Tritt A."/>
            <person name="Tisserant E."/>
            <person name="Crous P.W."/>
            <person name="Henrissat B."/>
            <person name="Nehls U."/>
            <person name="Egli S."/>
            <person name="Spatafora J.W."/>
            <person name="Grigoriev I.V."/>
            <person name="Martin F.M."/>
        </authorList>
    </citation>
    <scope>NUCLEOTIDE SEQUENCE [LARGE SCALE GENOMIC DNA]</scope>
    <source>
        <strain evidence="1 2">1.58</strain>
    </source>
</reference>
<sequence>MPKAFGRHRSCLLSFFKILFSTFSVKKMLNINGARVAVLKKVSKIKSRGAPYEFPEDSNSN</sequence>
<proteinExistence type="predicted"/>
<keyword evidence="2" id="KW-1185">Reference proteome</keyword>